<dbReference type="EMBL" id="PVNL01000079">
    <property type="protein sequence ID" value="PRQ06214.1"/>
    <property type="molecule type" value="Genomic_DNA"/>
</dbReference>
<name>A0A2S9YM95_9BACT</name>
<evidence type="ECO:0000313" key="2">
    <source>
        <dbReference type="EMBL" id="PRQ06214.1"/>
    </source>
</evidence>
<dbReference type="Proteomes" id="UP000238823">
    <property type="component" value="Unassembled WGS sequence"/>
</dbReference>
<reference evidence="2 3" key="1">
    <citation type="submission" date="2018-03" db="EMBL/GenBank/DDBJ databases">
        <title>Draft Genome Sequences of the Obligatory Marine Myxobacteria Enhygromyxa salina SWB007.</title>
        <authorList>
            <person name="Poehlein A."/>
            <person name="Moghaddam J.A."/>
            <person name="Harms H."/>
            <person name="Alanjari M."/>
            <person name="Koenig G.M."/>
            <person name="Daniel R."/>
            <person name="Schaeberle T.F."/>
        </authorList>
    </citation>
    <scope>NUCLEOTIDE SEQUENCE [LARGE SCALE GENOMIC DNA]</scope>
    <source>
        <strain evidence="2 3">SWB007</strain>
    </source>
</reference>
<feature type="domain" description="GmrSD restriction endonucleases N-terminal" evidence="1">
    <location>
        <begin position="18"/>
        <end position="222"/>
    </location>
</feature>
<accession>A0A2S9YM95</accession>
<dbReference type="OrthoDB" id="9798761at2"/>
<dbReference type="RefSeq" id="WP_106091014.1">
    <property type="nucleotide sequence ID" value="NZ_PVNL01000079.1"/>
</dbReference>
<dbReference type="InterPro" id="IPR004919">
    <property type="entry name" value="GmrSD_N"/>
</dbReference>
<protein>
    <recommendedName>
        <fullName evidence="1">GmrSD restriction endonucleases N-terminal domain-containing protein</fullName>
    </recommendedName>
</protein>
<evidence type="ECO:0000259" key="1">
    <source>
        <dbReference type="Pfam" id="PF03235"/>
    </source>
</evidence>
<organism evidence="2 3">
    <name type="scientific">Enhygromyxa salina</name>
    <dbReference type="NCBI Taxonomy" id="215803"/>
    <lineage>
        <taxon>Bacteria</taxon>
        <taxon>Pseudomonadati</taxon>
        <taxon>Myxococcota</taxon>
        <taxon>Polyangia</taxon>
        <taxon>Nannocystales</taxon>
        <taxon>Nannocystaceae</taxon>
        <taxon>Enhygromyxa</taxon>
    </lineage>
</organism>
<gene>
    <name evidence="2" type="ORF">ENSA7_40620</name>
</gene>
<sequence>MKLPTLPARPKAEVLTVGDILAQAQAGRLRVPSFQTGLRWKVKQVEELFDSILRGFPIGGLLLWQREAAAEQLAFGPLRVDAPACADARFIVDGQQRVTALVGALLHPDEPPLAGTHALWLNLLEGSFSVLRKQPVSQEGWLPLNIIGERRRLQHWARAASYGEQTDEIVDRAFRIEETIIRYELPAYIVRNADEPALRLIFSRVNHSGVPLNEPEVFQALFGSEGESKPITALATELNHETGFGQLPEAWLLRCLKAIAELNPKLRFTEDRPPPDELLAHASTSMRAAIRFLQHEVGFLHASVLPYRFPLIILARFFHCYPKPAARSRTLLTRWIWRGALAKLHGNSSHANVASHLDDIGDDEHESIQRLLARVPKRSKVPSAIEKWNGQAASTRLHAACMLAAHPIDPGSGQAWTVVELLGWLAQLEQPNRHIGEFFRRPLAGTNPEIAARVFLPKSQDDLSDASEEVLHSLAIEGVAADAVRRGDADAFVSARVEFLDARLARLIELRAAPDESDRPPIRKLTG</sequence>
<dbReference type="PANTHER" id="PTHR37292:SF2">
    <property type="entry name" value="DUF262 DOMAIN-CONTAINING PROTEIN"/>
    <property type="match status" value="1"/>
</dbReference>
<comment type="caution">
    <text evidence="2">The sequence shown here is derived from an EMBL/GenBank/DDBJ whole genome shotgun (WGS) entry which is preliminary data.</text>
</comment>
<dbReference type="PANTHER" id="PTHR37292">
    <property type="entry name" value="VNG6097C"/>
    <property type="match status" value="1"/>
</dbReference>
<proteinExistence type="predicted"/>
<dbReference type="Pfam" id="PF03235">
    <property type="entry name" value="GmrSD_N"/>
    <property type="match status" value="1"/>
</dbReference>
<evidence type="ECO:0000313" key="3">
    <source>
        <dbReference type="Proteomes" id="UP000238823"/>
    </source>
</evidence>
<dbReference type="AlphaFoldDB" id="A0A2S9YM95"/>